<feature type="transmembrane region" description="Helical" evidence="2">
    <location>
        <begin position="399"/>
        <end position="418"/>
    </location>
</feature>
<evidence type="ECO:0000313" key="4">
    <source>
        <dbReference type="Proteomes" id="UP000181951"/>
    </source>
</evidence>
<dbReference type="AlphaFoldDB" id="A0A1H8F3H2"/>
<feature type="region of interest" description="Disordered" evidence="1">
    <location>
        <begin position="848"/>
        <end position="869"/>
    </location>
</feature>
<dbReference type="Proteomes" id="UP000181951">
    <property type="component" value="Unassembled WGS sequence"/>
</dbReference>
<evidence type="ECO:0000256" key="2">
    <source>
        <dbReference type="SAM" id="Phobius"/>
    </source>
</evidence>
<feature type="transmembrane region" description="Helical" evidence="2">
    <location>
        <begin position="341"/>
        <end position="362"/>
    </location>
</feature>
<keyword evidence="2" id="KW-0812">Transmembrane</keyword>
<keyword evidence="4" id="KW-1185">Reference proteome</keyword>
<dbReference type="RefSeq" id="WP_079175909.1">
    <property type="nucleotide sequence ID" value="NZ_FODD01000003.1"/>
</dbReference>
<protein>
    <submittedName>
        <fullName evidence="3">Membrane protein YfhO</fullName>
    </submittedName>
</protein>
<dbReference type="InterPro" id="IPR018580">
    <property type="entry name" value="Uncharacterised_YfhO"/>
</dbReference>
<feature type="transmembrane region" description="Helical" evidence="2">
    <location>
        <begin position="180"/>
        <end position="200"/>
    </location>
</feature>
<feature type="transmembrane region" description="Helical" evidence="2">
    <location>
        <begin position="424"/>
        <end position="444"/>
    </location>
</feature>
<keyword evidence="2" id="KW-1133">Transmembrane helix</keyword>
<proteinExistence type="predicted"/>
<dbReference type="PANTHER" id="PTHR38454">
    <property type="entry name" value="INTEGRAL MEMBRANE PROTEIN-RELATED"/>
    <property type="match status" value="1"/>
</dbReference>
<dbReference type="OrthoDB" id="9815466at2"/>
<feature type="transmembrane region" description="Helical" evidence="2">
    <location>
        <begin position="309"/>
        <end position="329"/>
    </location>
</feature>
<evidence type="ECO:0000256" key="1">
    <source>
        <dbReference type="SAM" id="MobiDB-lite"/>
    </source>
</evidence>
<dbReference type="Pfam" id="PF09586">
    <property type="entry name" value="YfhO"/>
    <property type="match status" value="2"/>
</dbReference>
<dbReference type="PANTHER" id="PTHR38454:SF1">
    <property type="entry name" value="INTEGRAL MEMBRANE PROTEIN"/>
    <property type="match status" value="1"/>
</dbReference>
<feature type="transmembrane region" description="Helical" evidence="2">
    <location>
        <begin position="251"/>
        <end position="276"/>
    </location>
</feature>
<feature type="transmembrane region" description="Helical" evidence="2">
    <location>
        <begin position="157"/>
        <end position="174"/>
    </location>
</feature>
<evidence type="ECO:0000313" key="3">
    <source>
        <dbReference type="EMBL" id="SEN25647.1"/>
    </source>
</evidence>
<gene>
    <name evidence="3" type="ORF">SAMN05216267_100389</name>
</gene>
<feature type="transmembrane region" description="Helical" evidence="2">
    <location>
        <begin position="31"/>
        <end position="54"/>
    </location>
</feature>
<sequence length="869" mass="91098">MTAAPLTRLVPAPALRTPGIRLRPVRTSESSAALGSAVLTMAAYCLAMALHGMYPFGPRSRAVNDLGNQFVPFHAHLWDLQHGTGSGDLFFNWNSGFGTPFLPDFFAYLCNPFSWLTGLFPRSMVDFPVFLVTLLSAGLAAAAMTAALRCLRPGSPWLRALLSVGYALCAWVVNDASPDPMWMWGLAGLPLLVIAADWCLRGRHFVLGTLLVAVVWAGNFYTGAMATLAAALVLLLRLAVAAAPPRAAARVLLRAAAMTATGVLLAAPVLTVSLAASRAAQPAPAQPYHRAFGPLDYLAQLLPAGRAPFSAPNIAAGMLVLLLVATLPFQRAVARRERAGWYLLAVLVALSFVWQPTVLLWHGLAIPNGSPYRAAYVLSGVLVMAAWVCLAARPGPQALLSGAGLLAVLVLLVHGRAAVQGQTWPATLVGGSFFLACLLLLTRVRGRRHAPWVRRALGAALAAGVLLGSAQAVWSSTVIRDKSPWFTPKATMNAQARTEYRRIQDASAWPAARIDPGGQRFANNDPLLVDAEGGAYYSSYVPAGTARLLQSLGMGWYIQGRHLLSPADPVGRAIMSVAAYVPDRTDALRLTGGGAPLVTVRPALPAAAGGDSVFARQERLLGARVYQVPELRPGPGAAPVADGAQWLVPQARAGEAWTHFTATCTPGSQVYVYTPWLRGWVLGLGQQLTSHAIRPMTSSPLMLLGTAPAGGRLDIAVAGRHGPQEIPRQAVGCLSTTRLAAAVDRLKAAAATSVQVGGHQVSARLPAGSRGFAVITTPAVDGWSCSADGGPAHPPASYDGLMGVPLGAGASRISCGFTPPGLAKGLALSGVGLLVLLGAAARPVWARAQSSRKVKRSSQRLTTASAENR</sequence>
<dbReference type="EMBL" id="FODD01000003">
    <property type="protein sequence ID" value="SEN25647.1"/>
    <property type="molecule type" value="Genomic_DNA"/>
</dbReference>
<accession>A0A1H8F3H2</accession>
<name>A0A1H8F3H2_9ACTN</name>
<feature type="transmembrane region" description="Helical" evidence="2">
    <location>
        <begin position="127"/>
        <end position="148"/>
    </location>
</feature>
<feature type="transmembrane region" description="Helical" evidence="2">
    <location>
        <begin position="374"/>
        <end position="392"/>
    </location>
</feature>
<keyword evidence="2" id="KW-0472">Membrane</keyword>
<dbReference type="STRING" id="310780.SAMN05216267_100389"/>
<feature type="transmembrane region" description="Helical" evidence="2">
    <location>
        <begin position="456"/>
        <end position="474"/>
    </location>
</feature>
<organism evidence="3 4">
    <name type="scientific">Actinacidiphila rubida</name>
    <dbReference type="NCBI Taxonomy" id="310780"/>
    <lineage>
        <taxon>Bacteria</taxon>
        <taxon>Bacillati</taxon>
        <taxon>Actinomycetota</taxon>
        <taxon>Actinomycetes</taxon>
        <taxon>Kitasatosporales</taxon>
        <taxon>Streptomycetaceae</taxon>
        <taxon>Actinacidiphila</taxon>
    </lineage>
</organism>
<reference evidence="3 4" key="1">
    <citation type="submission" date="2016-10" db="EMBL/GenBank/DDBJ databases">
        <authorList>
            <person name="de Groot N.N."/>
        </authorList>
    </citation>
    <scope>NUCLEOTIDE SEQUENCE [LARGE SCALE GENOMIC DNA]</scope>
    <source>
        <strain evidence="3 4">CGMCC 4.2026</strain>
    </source>
</reference>